<dbReference type="PANTHER" id="PTHR46796">
    <property type="entry name" value="HTH-TYPE TRANSCRIPTIONAL ACTIVATOR RHAS-RELATED"/>
    <property type="match status" value="1"/>
</dbReference>
<dbReference type="GO" id="GO:0043565">
    <property type="term" value="F:sequence-specific DNA binding"/>
    <property type="evidence" value="ECO:0007669"/>
    <property type="project" value="InterPro"/>
</dbReference>
<evidence type="ECO:0000256" key="2">
    <source>
        <dbReference type="ARBA" id="ARBA00023125"/>
    </source>
</evidence>
<dbReference type="Pfam" id="PF12833">
    <property type="entry name" value="HTH_18"/>
    <property type="match status" value="1"/>
</dbReference>
<keyword evidence="7" id="KW-1185">Reference proteome</keyword>
<dbReference type="Pfam" id="PF02311">
    <property type="entry name" value="AraC_binding"/>
    <property type="match status" value="1"/>
</dbReference>
<dbReference type="Gene3D" id="1.10.10.60">
    <property type="entry name" value="Homeodomain-like"/>
    <property type="match status" value="2"/>
</dbReference>
<gene>
    <name evidence="6" type="ORF">J4G33_12405</name>
</gene>
<reference evidence="6" key="1">
    <citation type="submission" date="2021-03" db="EMBL/GenBank/DDBJ databases">
        <title>Actinotalea soli sp. nov., isolated from soil.</title>
        <authorList>
            <person name="Ping W."/>
            <person name="Zhang J."/>
        </authorList>
    </citation>
    <scope>NUCLEOTIDE SEQUENCE</scope>
    <source>
        <strain evidence="6">BY-33</strain>
    </source>
</reference>
<evidence type="ECO:0000313" key="6">
    <source>
        <dbReference type="EMBL" id="MBO1752606.1"/>
    </source>
</evidence>
<dbReference type="InterPro" id="IPR037923">
    <property type="entry name" value="HTH-like"/>
</dbReference>
<feature type="domain" description="HTH araC/xylS-type" evidence="5">
    <location>
        <begin position="186"/>
        <end position="284"/>
    </location>
</feature>
<name>A0A939RWX2_9CELL</name>
<dbReference type="PROSITE" id="PS00041">
    <property type="entry name" value="HTH_ARAC_FAMILY_1"/>
    <property type="match status" value="1"/>
</dbReference>
<evidence type="ECO:0000259" key="5">
    <source>
        <dbReference type="PROSITE" id="PS01124"/>
    </source>
</evidence>
<dbReference type="InterPro" id="IPR009057">
    <property type="entry name" value="Homeodomain-like_sf"/>
</dbReference>
<dbReference type="EMBL" id="JAGEMK010000006">
    <property type="protein sequence ID" value="MBO1752606.1"/>
    <property type="molecule type" value="Genomic_DNA"/>
</dbReference>
<comment type="caution">
    <text evidence="6">The sequence shown here is derived from an EMBL/GenBank/DDBJ whole genome shotgun (WGS) entry which is preliminary data.</text>
</comment>
<dbReference type="SUPFAM" id="SSF51215">
    <property type="entry name" value="Regulatory protein AraC"/>
    <property type="match status" value="1"/>
</dbReference>
<dbReference type="InterPro" id="IPR050204">
    <property type="entry name" value="AraC_XylS_family_regulators"/>
</dbReference>
<dbReference type="CDD" id="cd06986">
    <property type="entry name" value="cupin_MmsR-like_N"/>
    <property type="match status" value="1"/>
</dbReference>
<dbReference type="SUPFAM" id="SSF46689">
    <property type="entry name" value="Homeodomain-like"/>
    <property type="match status" value="2"/>
</dbReference>
<sequence length="287" mass="31225">MALRDGFENQRLCVVPRPLVTAALARPITRRLVVSDAGWFPRAADHARERPRGTEETIVIVCMAGAGWAHLGGARHRIGAGNALLIPAGEPHAYGASEIEPWTIWWCHLRGTDLRELVAGTGATTERPVIPLRAVDRAVALLDEIVSNLERDQSPARLLGTAGVAWNLLTLLATDQLTGVRGDPLERAMSYLAERLDSPITVADLAALVGVSPSHLSALVHRATGGGVIAHHTALRMARARHLLDTTDQAVRVVAREVGYTDPFYFSRLFRRTHGESPSQYRAHHKG</sequence>
<dbReference type="GO" id="GO:0003700">
    <property type="term" value="F:DNA-binding transcription factor activity"/>
    <property type="evidence" value="ECO:0007669"/>
    <property type="project" value="InterPro"/>
</dbReference>
<keyword evidence="2" id="KW-0238">DNA-binding</keyword>
<dbReference type="InterPro" id="IPR018062">
    <property type="entry name" value="HTH_AraC-typ_CS"/>
</dbReference>
<evidence type="ECO:0000256" key="4">
    <source>
        <dbReference type="ARBA" id="ARBA00023163"/>
    </source>
</evidence>
<evidence type="ECO:0000256" key="3">
    <source>
        <dbReference type="ARBA" id="ARBA00023159"/>
    </source>
</evidence>
<dbReference type="Gene3D" id="2.60.120.280">
    <property type="entry name" value="Regulatory protein AraC"/>
    <property type="match status" value="1"/>
</dbReference>
<dbReference type="PROSITE" id="PS01124">
    <property type="entry name" value="HTH_ARAC_FAMILY_2"/>
    <property type="match status" value="1"/>
</dbReference>
<proteinExistence type="predicted"/>
<keyword evidence="4" id="KW-0804">Transcription</keyword>
<dbReference type="SMART" id="SM00342">
    <property type="entry name" value="HTH_ARAC"/>
    <property type="match status" value="1"/>
</dbReference>
<dbReference type="InterPro" id="IPR003313">
    <property type="entry name" value="AraC-bd"/>
</dbReference>
<protein>
    <submittedName>
        <fullName evidence="6">AraC family transcriptional regulator</fullName>
    </submittedName>
</protein>
<dbReference type="RefSeq" id="WP_208056281.1">
    <property type="nucleotide sequence ID" value="NZ_JAGEMK010000006.1"/>
</dbReference>
<keyword evidence="1" id="KW-0805">Transcription regulation</keyword>
<organism evidence="6 7">
    <name type="scientific">Actinotalea soli</name>
    <dbReference type="NCBI Taxonomy" id="2819234"/>
    <lineage>
        <taxon>Bacteria</taxon>
        <taxon>Bacillati</taxon>
        <taxon>Actinomycetota</taxon>
        <taxon>Actinomycetes</taxon>
        <taxon>Micrococcales</taxon>
        <taxon>Cellulomonadaceae</taxon>
        <taxon>Actinotalea</taxon>
    </lineage>
</organism>
<dbReference type="InterPro" id="IPR020449">
    <property type="entry name" value="Tscrpt_reg_AraC-type_HTH"/>
</dbReference>
<dbReference type="AlphaFoldDB" id="A0A939RWX2"/>
<dbReference type="PRINTS" id="PR00032">
    <property type="entry name" value="HTHARAC"/>
</dbReference>
<evidence type="ECO:0000256" key="1">
    <source>
        <dbReference type="ARBA" id="ARBA00023015"/>
    </source>
</evidence>
<keyword evidence="3" id="KW-0010">Activator</keyword>
<dbReference type="InterPro" id="IPR018060">
    <property type="entry name" value="HTH_AraC"/>
</dbReference>
<accession>A0A939RWX2</accession>
<evidence type="ECO:0000313" key="7">
    <source>
        <dbReference type="Proteomes" id="UP000664209"/>
    </source>
</evidence>
<dbReference type="Proteomes" id="UP000664209">
    <property type="component" value="Unassembled WGS sequence"/>
</dbReference>
<dbReference type="PANTHER" id="PTHR46796:SF7">
    <property type="entry name" value="ARAC FAMILY TRANSCRIPTIONAL REGULATOR"/>
    <property type="match status" value="1"/>
</dbReference>